<protein>
    <submittedName>
        <fullName evidence="2">Uncharacterized protein</fullName>
    </submittedName>
</protein>
<accession>A0A0C2FV10</accession>
<evidence type="ECO:0000313" key="2">
    <source>
        <dbReference type="EMBL" id="KIH48771.1"/>
    </source>
</evidence>
<reference evidence="2 3" key="1">
    <citation type="submission" date="2013-12" db="EMBL/GenBank/DDBJ databases">
        <title>Draft genome of the parsitic nematode Ancylostoma duodenale.</title>
        <authorList>
            <person name="Mitreva M."/>
        </authorList>
    </citation>
    <scope>NUCLEOTIDE SEQUENCE [LARGE SCALE GENOMIC DNA]</scope>
    <source>
        <strain evidence="2 3">Zhejiang</strain>
    </source>
</reference>
<dbReference type="InterPro" id="IPR027095">
    <property type="entry name" value="Golgin-45"/>
</dbReference>
<keyword evidence="3" id="KW-1185">Reference proteome</keyword>
<name>A0A0C2FV10_9BILA</name>
<feature type="coiled-coil region" evidence="1">
    <location>
        <begin position="101"/>
        <end position="135"/>
    </location>
</feature>
<dbReference type="GO" id="GO:0043001">
    <property type="term" value="P:Golgi to plasma membrane protein transport"/>
    <property type="evidence" value="ECO:0007669"/>
    <property type="project" value="InterPro"/>
</dbReference>
<dbReference type="GO" id="GO:0007030">
    <property type="term" value="P:Golgi organization"/>
    <property type="evidence" value="ECO:0007669"/>
    <property type="project" value="InterPro"/>
</dbReference>
<gene>
    <name evidence="2" type="ORF">ANCDUO_21156</name>
</gene>
<proteinExistence type="predicted"/>
<keyword evidence="1" id="KW-0175">Coiled coil</keyword>
<organism evidence="2 3">
    <name type="scientific">Ancylostoma duodenale</name>
    <dbReference type="NCBI Taxonomy" id="51022"/>
    <lineage>
        <taxon>Eukaryota</taxon>
        <taxon>Metazoa</taxon>
        <taxon>Ecdysozoa</taxon>
        <taxon>Nematoda</taxon>
        <taxon>Chromadorea</taxon>
        <taxon>Rhabditida</taxon>
        <taxon>Rhabditina</taxon>
        <taxon>Rhabditomorpha</taxon>
        <taxon>Strongyloidea</taxon>
        <taxon>Ancylostomatidae</taxon>
        <taxon>Ancylostomatinae</taxon>
        <taxon>Ancylostoma</taxon>
    </lineage>
</organism>
<dbReference type="EMBL" id="KN757049">
    <property type="protein sequence ID" value="KIH48771.1"/>
    <property type="molecule type" value="Genomic_DNA"/>
</dbReference>
<dbReference type="OrthoDB" id="5959043at2759"/>
<dbReference type="GO" id="GO:0000139">
    <property type="term" value="C:Golgi membrane"/>
    <property type="evidence" value="ECO:0007669"/>
    <property type="project" value="TreeGrafter"/>
</dbReference>
<evidence type="ECO:0000256" key="1">
    <source>
        <dbReference type="SAM" id="Coils"/>
    </source>
</evidence>
<dbReference type="Proteomes" id="UP000054047">
    <property type="component" value="Unassembled WGS sequence"/>
</dbReference>
<evidence type="ECO:0000313" key="3">
    <source>
        <dbReference type="Proteomes" id="UP000054047"/>
    </source>
</evidence>
<sequence length="338" mass="39132">MDLVDLYHAHDYHVSFHDEDELVEKFAENKVPMAKESLKMKKPRFVPWEPYKAAPSADRKGEAPRELPRLIPYGTGLVDENSNKQTVGASILVDARRCRAKIEESEQVLALKKQLSDLKSELELERKLNVELKRLMVATISDELQGQVQALTEDKIRLAHRVQEFSEKLTFEDEQVDQLRIDRDVWKCKFLAQSIRTDELTYRSEVLIGMLRDAQRITYSVESATFSVLVYVVNDSNPTTNADAKYFANLDLQSLIHRSPCEERVRKKGPNYENVTISCCRNCSGREIQLLCCKSSLEICRITAPQPMREARDAENEMEVWLCQQCRDWLVMCKRANW</sequence>
<dbReference type="AlphaFoldDB" id="A0A0C2FV10"/>
<dbReference type="PANTHER" id="PTHR13066">
    <property type="entry name" value="BASIC LEUCINE ZIPPER NUCLEAR FACTOR 1 BLZF1 PROTEIN"/>
    <property type="match status" value="1"/>
</dbReference>
<dbReference type="PANTHER" id="PTHR13066:SF2">
    <property type="entry name" value="GOLGIN-45"/>
    <property type="match status" value="1"/>
</dbReference>